<proteinExistence type="predicted"/>
<gene>
    <name evidence="2" type="ORF">PNV70_13955</name>
</gene>
<dbReference type="NCBIfam" id="TIGR00254">
    <property type="entry name" value="GGDEF"/>
    <property type="match status" value="1"/>
</dbReference>
<dbReference type="SMART" id="SM00267">
    <property type="entry name" value="GGDEF"/>
    <property type="match status" value="1"/>
</dbReference>
<dbReference type="Pfam" id="PF00990">
    <property type="entry name" value="GGDEF"/>
    <property type="match status" value="1"/>
</dbReference>
<evidence type="ECO:0000313" key="3">
    <source>
        <dbReference type="Proteomes" id="UP001211421"/>
    </source>
</evidence>
<dbReference type="EMBL" id="JAQMLS010000013">
    <property type="protein sequence ID" value="MDB8743167.1"/>
    <property type="molecule type" value="Genomic_DNA"/>
</dbReference>
<sequence length="157" mass="17747">MLDPMTGIYNRRGFYKNVRKLISKAEKQGVGVWVFSIDMDNLKKINDLYGHNEGDKAIKAVASLMTKCTAEGGICSRFGGDEFVAVIAETDGADSFYEKVSRSIAEYNRRSKSPYDVSISCGYKAGKPKTLKEIDDLMKASDREMYTQKRKHHSRRD</sequence>
<evidence type="ECO:0000259" key="1">
    <source>
        <dbReference type="PROSITE" id="PS50887"/>
    </source>
</evidence>
<dbReference type="PANTHER" id="PTHR45138">
    <property type="entry name" value="REGULATORY COMPONENTS OF SENSORY TRANSDUCTION SYSTEM"/>
    <property type="match status" value="1"/>
</dbReference>
<feature type="domain" description="GGDEF" evidence="1">
    <location>
        <begin position="30"/>
        <end position="157"/>
    </location>
</feature>
<dbReference type="InterPro" id="IPR043128">
    <property type="entry name" value="Rev_trsase/Diguanyl_cyclase"/>
</dbReference>
<dbReference type="AlphaFoldDB" id="A0AAW6E8B9"/>
<dbReference type="PROSITE" id="PS50887">
    <property type="entry name" value="GGDEF"/>
    <property type="match status" value="1"/>
</dbReference>
<name>A0AAW6E8B9_9FIRM</name>
<dbReference type="Gene3D" id="3.30.70.270">
    <property type="match status" value="1"/>
</dbReference>
<organism evidence="2 3">
    <name type="scientific">Ruminococcus bicirculans</name>
    <name type="common">ex Wegman et al. 2014</name>
    <dbReference type="NCBI Taxonomy" id="1160721"/>
    <lineage>
        <taxon>Bacteria</taxon>
        <taxon>Bacillati</taxon>
        <taxon>Bacillota</taxon>
        <taxon>Clostridia</taxon>
        <taxon>Eubacteriales</taxon>
        <taxon>Oscillospiraceae</taxon>
        <taxon>Ruminococcus</taxon>
    </lineage>
</organism>
<dbReference type="InterPro" id="IPR050469">
    <property type="entry name" value="Diguanylate_Cyclase"/>
</dbReference>
<dbReference type="InterPro" id="IPR000160">
    <property type="entry name" value="GGDEF_dom"/>
</dbReference>
<dbReference type="GO" id="GO:0052621">
    <property type="term" value="F:diguanylate cyclase activity"/>
    <property type="evidence" value="ECO:0007669"/>
    <property type="project" value="TreeGrafter"/>
</dbReference>
<accession>A0AAW6E8B9</accession>
<evidence type="ECO:0000313" key="2">
    <source>
        <dbReference type="EMBL" id="MDB8743167.1"/>
    </source>
</evidence>
<comment type="caution">
    <text evidence="2">The sequence shown here is derived from an EMBL/GenBank/DDBJ whole genome shotgun (WGS) entry which is preliminary data.</text>
</comment>
<dbReference type="CDD" id="cd01949">
    <property type="entry name" value="GGDEF"/>
    <property type="match status" value="1"/>
</dbReference>
<protein>
    <submittedName>
        <fullName evidence="2">GGDEF domain-containing protein</fullName>
    </submittedName>
</protein>
<dbReference type="SUPFAM" id="SSF55073">
    <property type="entry name" value="Nucleotide cyclase"/>
    <property type="match status" value="1"/>
</dbReference>
<reference evidence="2" key="1">
    <citation type="submission" date="2023-01" db="EMBL/GenBank/DDBJ databases">
        <title>Human gut microbiome strain richness.</title>
        <authorList>
            <person name="Chen-Liaw A."/>
        </authorList>
    </citation>
    <scope>NUCLEOTIDE SEQUENCE</scope>
    <source>
        <strain evidence="2">D59st1_B8_D59t2_181005</strain>
    </source>
</reference>
<dbReference type="Proteomes" id="UP001211421">
    <property type="component" value="Unassembled WGS sequence"/>
</dbReference>
<dbReference type="PANTHER" id="PTHR45138:SF9">
    <property type="entry name" value="DIGUANYLATE CYCLASE DGCM-RELATED"/>
    <property type="match status" value="1"/>
</dbReference>
<dbReference type="InterPro" id="IPR029787">
    <property type="entry name" value="Nucleotide_cyclase"/>
</dbReference>